<dbReference type="PROSITE" id="PS50893">
    <property type="entry name" value="ABC_TRANSPORTER_2"/>
    <property type="match status" value="1"/>
</dbReference>
<reference evidence="11" key="1">
    <citation type="journal article" date="2022" name="Int. J. Syst. Evol. Microbiol.">
        <title>Anaeromyxobacter oryzae sp. nov., Anaeromyxobacter diazotrophicus sp. nov. and Anaeromyxobacter paludicola sp. nov., isolated from paddy soils.</title>
        <authorList>
            <person name="Itoh H."/>
            <person name="Xu Z."/>
            <person name="Mise K."/>
            <person name="Masuda Y."/>
            <person name="Ushijima N."/>
            <person name="Hayakawa C."/>
            <person name="Shiratori Y."/>
            <person name="Senoo K."/>
        </authorList>
    </citation>
    <scope>NUCLEOTIDE SEQUENCE [LARGE SCALE GENOMIC DNA]</scope>
    <source>
        <strain evidence="11">Red232</strain>
    </source>
</reference>
<evidence type="ECO:0000256" key="5">
    <source>
        <dbReference type="ARBA" id="ARBA00022989"/>
    </source>
</evidence>
<dbReference type="InterPro" id="IPR003593">
    <property type="entry name" value="AAA+_ATPase"/>
</dbReference>
<feature type="transmembrane region" description="Helical" evidence="7">
    <location>
        <begin position="200"/>
        <end position="221"/>
    </location>
</feature>
<gene>
    <name evidence="10" type="ORF">AMOR_41890</name>
</gene>
<feature type="transmembrane region" description="Helical" evidence="7">
    <location>
        <begin position="279"/>
        <end position="297"/>
    </location>
</feature>
<protein>
    <submittedName>
        <fullName evidence="10">RTX toxin transporter</fullName>
    </submittedName>
</protein>
<dbReference type="Gene3D" id="3.40.50.300">
    <property type="entry name" value="P-loop containing nucleotide triphosphate hydrolases"/>
    <property type="match status" value="1"/>
</dbReference>
<dbReference type="SMART" id="SM00382">
    <property type="entry name" value="AAA"/>
    <property type="match status" value="1"/>
</dbReference>
<dbReference type="PROSITE" id="PS50929">
    <property type="entry name" value="ABC_TM1F"/>
    <property type="match status" value="1"/>
</dbReference>
<evidence type="ECO:0000256" key="7">
    <source>
        <dbReference type="SAM" id="Phobius"/>
    </source>
</evidence>
<evidence type="ECO:0000313" key="10">
    <source>
        <dbReference type="EMBL" id="BDG05193.1"/>
    </source>
</evidence>
<dbReference type="SUPFAM" id="SSF52540">
    <property type="entry name" value="P-loop containing nucleoside triphosphate hydrolases"/>
    <property type="match status" value="1"/>
</dbReference>
<evidence type="ECO:0000256" key="1">
    <source>
        <dbReference type="ARBA" id="ARBA00004651"/>
    </source>
</evidence>
<dbReference type="InterPro" id="IPR039421">
    <property type="entry name" value="Type_1_exporter"/>
</dbReference>
<dbReference type="InterPro" id="IPR036640">
    <property type="entry name" value="ABC1_TM_sf"/>
</dbReference>
<dbReference type="InterPro" id="IPR027417">
    <property type="entry name" value="P-loop_NTPase"/>
</dbReference>
<dbReference type="Proteomes" id="UP001162891">
    <property type="component" value="Chromosome"/>
</dbReference>
<keyword evidence="4" id="KW-0067">ATP-binding</keyword>
<evidence type="ECO:0000256" key="3">
    <source>
        <dbReference type="ARBA" id="ARBA00022741"/>
    </source>
</evidence>
<evidence type="ECO:0000313" key="11">
    <source>
        <dbReference type="Proteomes" id="UP001162891"/>
    </source>
</evidence>
<comment type="subcellular location">
    <subcellularLocation>
        <location evidence="1">Cell membrane</location>
        <topology evidence="1">Multi-pass membrane protein</topology>
    </subcellularLocation>
</comment>
<dbReference type="EMBL" id="AP025591">
    <property type="protein sequence ID" value="BDG05193.1"/>
    <property type="molecule type" value="Genomic_DNA"/>
</dbReference>
<proteinExistence type="predicted"/>
<feature type="domain" description="ABC transmembrane type-1" evidence="9">
    <location>
        <begin position="165"/>
        <end position="440"/>
    </location>
</feature>
<feature type="domain" description="ABC transporter" evidence="8">
    <location>
        <begin position="479"/>
        <end position="667"/>
    </location>
</feature>
<dbReference type="Gene3D" id="1.20.1560.10">
    <property type="entry name" value="ABC transporter type 1, transmembrane domain"/>
    <property type="match status" value="1"/>
</dbReference>
<evidence type="ECO:0000256" key="2">
    <source>
        <dbReference type="ARBA" id="ARBA00022692"/>
    </source>
</evidence>
<evidence type="ECO:0000256" key="4">
    <source>
        <dbReference type="ARBA" id="ARBA00022840"/>
    </source>
</evidence>
<dbReference type="Pfam" id="PF00664">
    <property type="entry name" value="ABC_membrane"/>
    <property type="match status" value="1"/>
</dbReference>
<evidence type="ECO:0000256" key="6">
    <source>
        <dbReference type="ARBA" id="ARBA00023136"/>
    </source>
</evidence>
<feature type="transmembrane region" description="Helical" evidence="7">
    <location>
        <begin position="160"/>
        <end position="180"/>
    </location>
</feature>
<keyword evidence="11" id="KW-1185">Reference proteome</keyword>
<evidence type="ECO:0000259" key="9">
    <source>
        <dbReference type="PROSITE" id="PS50929"/>
    </source>
</evidence>
<sequence length="668" mass="71726">MPDAAAAPDTTLRPKTAAPRVEGLPVRGFDAVEAVWRLLRRHGQEGGLQAFREAHDLRGSAEALAEPLERAGIQARPAIVTTDELRYLDVPTLLQLRDGSWVVLADRTRDRLELEGASGACTTRPAELGPFLSGYALDVSPSLPPGRGLFRRLKALVLHFRRTLVMLALASLLMQLLALVGPEITATVMNDALPDRARSMLHVVAVGVLLVAVFQACLGWLRDRVLLFLVTRVEVSAERGVLQHLLRLPFPTLDRMTLGDRLQAINGVSGARELVAERSLAAVLDGVMALTFVAAMAAKMPAATVVVVIVALAMGGLAMLIGSAQARHQTREIEAQARERGLLSELVAGIGTIKAAGAERQALERWLGRFRTELSHALKRQRLSLWSDVGLDTMRQALYVGLLVWGGAAMLRGELLIGTLIAFVQLSSGFLAAVFGLVRVHVALAVLRPQLARTQQILKEEPEKRTTRRAAAAARSVPVAMDGVWFRHGPDSRWIVRGHSAAFDAGTKHVITGPSGFGKSTIIRMLAGLYVPEEGSISVGGMSPQAAAGEILYLPQFVNLFSGSIIENLRLLSGGAPVARLLQAAELTGLSELVATLPMSYETVLVPGGKNISGGQRQLIALTAAIASERKLLLLDEALSNLDPIRARTIRKVLDALPATVIEARHVA</sequence>
<dbReference type="SUPFAM" id="SSF90123">
    <property type="entry name" value="ABC transporter transmembrane region"/>
    <property type="match status" value="1"/>
</dbReference>
<dbReference type="PANTHER" id="PTHR24221:SF654">
    <property type="entry name" value="ATP-BINDING CASSETTE SUB-FAMILY B MEMBER 6"/>
    <property type="match status" value="1"/>
</dbReference>
<dbReference type="PANTHER" id="PTHR24221">
    <property type="entry name" value="ATP-BINDING CASSETTE SUB-FAMILY B"/>
    <property type="match status" value="1"/>
</dbReference>
<dbReference type="Gene3D" id="3.90.70.10">
    <property type="entry name" value="Cysteine proteinases"/>
    <property type="match status" value="1"/>
</dbReference>
<organism evidence="10 11">
    <name type="scientific">Anaeromyxobacter oryzae</name>
    <dbReference type="NCBI Taxonomy" id="2918170"/>
    <lineage>
        <taxon>Bacteria</taxon>
        <taxon>Pseudomonadati</taxon>
        <taxon>Myxococcota</taxon>
        <taxon>Myxococcia</taxon>
        <taxon>Myxococcales</taxon>
        <taxon>Cystobacterineae</taxon>
        <taxon>Anaeromyxobacteraceae</taxon>
        <taxon>Anaeromyxobacter</taxon>
    </lineage>
</organism>
<keyword evidence="6 7" id="KW-0472">Membrane</keyword>
<dbReference type="InterPro" id="IPR011527">
    <property type="entry name" value="ABC1_TM_dom"/>
</dbReference>
<feature type="transmembrane region" description="Helical" evidence="7">
    <location>
        <begin position="303"/>
        <end position="321"/>
    </location>
</feature>
<keyword evidence="2 7" id="KW-0812">Transmembrane</keyword>
<keyword evidence="5 7" id="KW-1133">Transmembrane helix</keyword>
<accession>A0ABN6MZP1</accession>
<dbReference type="InterPro" id="IPR003439">
    <property type="entry name" value="ABC_transporter-like_ATP-bd"/>
</dbReference>
<name>A0ABN6MZP1_9BACT</name>
<evidence type="ECO:0000259" key="8">
    <source>
        <dbReference type="PROSITE" id="PS50893"/>
    </source>
</evidence>
<dbReference type="RefSeq" id="WP_248353768.1">
    <property type="nucleotide sequence ID" value="NZ_AP025591.1"/>
</dbReference>
<dbReference type="Pfam" id="PF00005">
    <property type="entry name" value="ABC_tran"/>
    <property type="match status" value="1"/>
</dbReference>
<keyword evidence="3" id="KW-0547">Nucleotide-binding</keyword>